<evidence type="ECO:0000313" key="11">
    <source>
        <dbReference type="Proteomes" id="UP001168640"/>
    </source>
</evidence>
<dbReference type="Pfam" id="PF01435">
    <property type="entry name" value="Peptidase_M48"/>
    <property type="match status" value="1"/>
</dbReference>
<keyword evidence="5 6" id="KW-0482">Metalloprotease</keyword>
<evidence type="ECO:0000313" key="10">
    <source>
        <dbReference type="EMBL" id="MDO3721021.1"/>
    </source>
</evidence>
<name>A0ABT8VYF0_9GAMM</name>
<evidence type="ECO:0000259" key="9">
    <source>
        <dbReference type="Pfam" id="PF23368"/>
    </source>
</evidence>
<dbReference type="EMBL" id="JAUMIS010000001">
    <property type="protein sequence ID" value="MDO3721021.1"/>
    <property type="molecule type" value="Genomic_DNA"/>
</dbReference>
<dbReference type="CDD" id="cd07332">
    <property type="entry name" value="M48C_Oma1_like"/>
    <property type="match status" value="1"/>
</dbReference>
<evidence type="ECO:0000256" key="2">
    <source>
        <dbReference type="ARBA" id="ARBA00022723"/>
    </source>
</evidence>
<keyword evidence="3 6" id="KW-0378">Hydrolase</keyword>
<keyword evidence="7" id="KW-0812">Transmembrane</keyword>
<reference evidence="10" key="1">
    <citation type="submission" date="2023-07" db="EMBL/GenBank/DDBJ databases">
        <title>Marinobacter sp. chi1 genome sequencing and assembly.</title>
        <authorList>
            <person name="Park S."/>
        </authorList>
    </citation>
    <scope>NUCLEOTIDE SEQUENCE</scope>
    <source>
        <strain evidence="10">Chi1</strain>
    </source>
</reference>
<evidence type="ECO:0000256" key="6">
    <source>
        <dbReference type="RuleBase" id="RU003983"/>
    </source>
</evidence>
<dbReference type="InterPro" id="IPR055518">
    <property type="entry name" value="DUF7092"/>
</dbReference>
<dbReference type="InterPro" id="IPR001915">
    <property type="entry name" value="Peptidase_M48"/>
</dbReference>
<keyword evidence="1 6" id="KW-0645">Protease</keyword>
<feature type="domain" description="Peptidase M48" evidence="8">
    <location>
        <begin position="198"/>
        <end position="349"/>
    </location>
</feature>
<gene>
    <name evidence="10" type="ORF">QVZ43_04760</name>
</gene>
<evidence type="ECO:0000256" key="4">
    <source>
        <dbReference type="ARBA" id="ARBA00022833"/>
    </source>
</evidence>
<keyword evidence="2" id="KW-0479">Metal-binding</keyword>
<proteinExistence type="inferred from homology"/>
<protein>
    <submittedName>
        <fullName evidence="10">M48 family metallopeptidase</fullName>
    </submittedName>
</protein>
<sequence length="359" mass="39540">MSPSPLSELAIEGQYYTGQNSRRQSAVLCSGDGVVELKTDIEQRILTWQDLTISPRVGNTPRYLHLPDDGVFETTDNDGVDQLSRQSSGSVFSRLVHRLERNLGLILIAAVVTVAVAGLTLTYGVPLASKTIAYSLPDKVAQTVGETALQSLDDTWFEPSTLSQPRKQALLQHFAPYLGTAGGQELAVEFRDAPLLGANALALPDGTLVFTDDLIALAEQDDELVAIVAHEIGHIEHRHGMQGMVQSSLLFWLMVMMTGDLSAFSDPTLALPAFLMSLSYSRDMEQQADDYALETLLSHDLDPMLFANIMARLTEEDLTEEETDESTFLLEVMLSSHPISRERIEQFRNASEAWLGTRD</sequence>
<keyword evidence="7" id="KW-0472">Membrane</keyword>
<dbReference type="InterPro" id="IPR051156">
    <property type="entry name" value="Mito/Outer_Membr_Metalloprot"/>
</dbReference>
<feature type="transmembrane region" description="Helical" evidence="7">
    <location>
        <begin position="103"/>
        <end position="125"/>
    </location>
</feature>
<accession>A0ABT8VYF0</accession>
<comment type="similarity">
    <text evidence="6">Belongs to the peptidase M48 family.</text>
</comment>
<dbReference type="RefSeq" id="WP_302909061.1">
    <property type="nucleotide sequence ID" value="NZ_JAUMIS010000001.1"/>
</dbReference>
<evidence type="ECO:0000256" key="7">
    <source>
        <dbReference type="SAM" id="Phobius"/>
    </source>
</evidence>
<dbReference type="Proteomes" id="UP001168640">
    <property type="component" value="Unassembled WGS sequence"/>
</dbReference>
<evidence type="ECO:0000256" key="5">
    <source>
        <dbReference type="ARBA" id="ARBA00023049"/>
    </source>
</evidence>
<keyword evidence="4 6" id="KW-0862">Zinc</keyword>
<keyword evidence="7" id="KW-1133">Transmembrane helix</keyword>
<dbReference type="Pfam" id="PF23368">
    <property type="entry name" value="DUF7092"/>
    <property type="match status" value="1"/>
</dbReference>
<comment type="caution">
    <text evidence="10">The sequence shown here is derived from an EMBL/GenBank/DDBJ whole genome shotgun (WGS) entry which is preliminary data.</text>
</comment>
<evidence type="ECO:0000256" key="3">
    <source>
        <dbReference type="ARBA" id="ARBA00022801"/>
    </source>
</evidence>
<keyword evidence="11" id="KW-1185">Reference proteome</keyword>
<evidence type="ECO:0000256" key="1">
    <source>
        <dbReference type="ARBA" id="ARBA00022670"/>
    </source>
</evidence>
<dbReference type="Gene3D" id="3.30.2010.10">
    <property type="entry name" value="Metalloproteases ('zincins'), catalytic domain"/>
    <property type="match status" value="1"/>
</dbReference>
<organism evidence="10 11">
    <name type="scientific">Marinobacter suaedae</name>
    <dbReference type="NCBI Taxonomy" id="3057675"/>
    <lineage>
        <taxon>Bacteria</taxon>
        <taxon>Pseudomonadati</taxon>
        <taxon>Pseudomonadota</taxon>
        <taxon>Gammaproteobacteria</taxon>
        <taxon>Pseudomonadales</taxon>
        <taxon>Marinobacteraceae</taxon>
        <taxon>Marinobacter</taxon>
    </lineage>
</organism>
<comment type="cofactor">
    <cofactor evidence="6">
        <name>Zn(2+)</name>
        <dbReference type="ChEBI" id="CHEBI:29105"/>
    </cofactor>
    <text evidence="6">Binds 1 zinc ion per subunit.</text>
</comment>
<dbReference type="PANTHER" id="PTHR22726:SF1">
    <property type="entry name" value="METALLOENDOPEPTIDASE OMA1, MITOCHONDRIAL"/>
    <property type="match status" value="1"/>
</dbReference>
<evidence type="ECO:0000259" key="8">
    <source>
        <dbReference type="Pfam" id="PF01435"/>
    </source>
</evidence>
<dbReference type="PANTHER" id="PTHR22726">
    <property type="entry name" value="METALLOENDOPEPTIDASE OMA1"/>
    <property type="match status" value="1"/>
</dbReference>
<feature type="domain" description="DUF7092" evidence="9">
    <location>
        <begin position="11"/>
        <end position="86"/>
    </location>
</feature>